<keyword evidence="2" id="KW-1185">Reference proteome</keyword>
<proteinExistence type="predicted"/>
<organism evidence="1 2">
    <name type="scientific">Taxus chinensis</name>
    <name type="common">Chinese yew</name>
    <name type="synonym">Taxus wallichiana var. chinensis</name>
    <dbReference type="NCBI Taxonomy" id="29808"/>
    <lineage>
        <taxon>Eukaryota</taxon>
        <taxon>Viridiplantae</taxon>
        <taxon>Streptophyta</taxon>
        <taxon>Embryophyta</taxon>
        <taxon>Tracheophyta</taxon>
        <taxon>Spermatophyta</taxon>
        <taxon>Pinopsida</taxon>
        <taxon>Pinidae</taxon>
        <taxon>Conifers II</taxon>
        <taxon>Cupressales</taxon>
        <taxon>Taxaceae</taxon>
        <taxon>Taxus</taxon>
    </lineage>
</organism>
<dbReference type="Proteomes" id="UP000824469">
    <property type="component" value="Unassembled WGS sequence"/>
</dbReference>
<name>A0AA38LPM4_TAXCH</name>
<sequence length="51" mass="5353">GSLDDGEVRVLTVEATATVGMERLDAVEVLAIWVDRIVGEGEVVLVADALT</sequence>
<dbReference type="EMBL" id="JAHRHJ020000001">
    <property type="protein sequence ID" value="KAH9331294.1"/>
    <property type="molecule type" value="Genomic_DNA"/>
</dbReference>
<evidence type="ECO:0000313" key="2">
    <source>
        <dbReference type="Proteomes" id="UP000824469"/>
    </source>
</evidence>
<dbReference type="AlphaFoldDB" id="A0AA38LPM4"/>
<gene>
    <name evidence="1" type="ORF">KI387_003402</name>
</gene>
<accession>A0AA38LPM4</accession>
<protein>
    <submittedName>
        <fullName evidence="1">Uncharacterized protein</fullName>
    </submittedName>
</protein>
<evidence type="ECO:0000313" key="1">
    <source>
        <dbReference type="EMBL" id="KAH9331294.1"/>
    </source>
</evidence>
<feature type="non-terminal residue" evidence="1">
    <location>
        <position position="51"/>
    </location>
</feature>
<feature type="non-terminal residue" evidence="1">
    <location>
        <position position="1"/>
    </location>
</feature>
<comment type="caution">
    <text evidence="1">The sequence shown here is derived from an EMBL/GenBank/DDBJ whole genome shotgun (WGS) entry which is preliminary data.</text>
</comment>
<reference evidence="1 2" key="1">
    <citation type="journal article" date="2021" name="Nat. Plants">
        <title>The Taxus genome provides insights into paclitaxel biosynthesis.</title>
        <authorList>
            <person name="Xiong X."/>
            <person name="Gou J."/>
            <person name="Liao Q."/>
            <person name="Li Y."/>
            <person name="Zhou Q."/>
            <person name="Bi G."/>
            <person name="Li C."/>
            <person name="Du R."/>
            <person name="Wang X."/>
            <person name="Sun T."/>
            <person name="Guo L."/>
            <person name="Liang H."/>
            <person name="Lu P."/>
            <person name="Wu Y."/>
            <person name="Zhang Z."/>
            <person name="Ro D.K."/>
            <person name="Shang Y."/>
            <person name="Huang S."/>
            <person name="Yan J."/>
        </authorList>
    </citation>
    <scope>NUCLEOTIDE SEQUENCE [LARGE SCALE GENOMIC DNA]</scope>
    <source>
        <strain evidence="1">Ta-2019</strain>
    </source>
</reference>